<comment type="pathway">
    <text evidence="1">Porphyrin-containing compound metabolism; protoporphyrin-IX biosynthesis; protoporphyrin-IX from protoporphyrinogen-IX: step 1/1.</text>
</comment>
<comment type="caution">
    <text evidence="3">The sequence shown here is derived from an EMBL/GenBank/DDBJ whole genome shotgun (WGS) entry which is preliminary data.</text>
</comment>
<proteinExistence type="inferred from homology"/>
<comment type="similarity">
    <text evidence="1">Belongs to the HemJ family.</text>
</comment>
<evidence type="ECO:0000313" key="4">
    <source>
        <dbReference type="Proteomes" id="UP000075787"/>
    </source>
</evidence>
<gene>
    <name evidence="3" type="ORF">AUP44_11130</name>
</gene>
<dbReference type="PIRSF" id="PIRSF004638">
    <property type="entry name" value="UCP004638"/>
    <property type="match status" value="1"/>
</dbReference>
<organism evidence="3 4">
    <name type="scientific">Tistrella mobilis</name>
    <dbReference type="NCBI Taxonomy" id="171437"/>
    <lineage>
        <taxon>Bacteria</taxon>
        <taxon>Pseudomonadati</taxon>
        <taxon>Pseudomonadota</taxon>
        <taxon>Alphaproteobacteria</taxon>
        <taxon>Geminicoccales</taxon>
        <taxon>Geminicoccaceae</taxon>
        <taxon>Tistrella</taxon>
    </lineage>
</organism>
<dbReference type="Pfam" id="PF03653">
    <property type="entry name" value="UPF0093"/>
    <property type="match status" value="1"/>
</dbReference>
<dbReference type="InterPro" id="IPR005265">
    <property type="entry name" value="HemJ-like"/>
</dbReference>
<dbReference type="GO" id="GO:0046872">
    <property type="term" value="F:metal ion binding"/>
    <property type="evidence" value="ECO:0007669"/>
    <property type="project" value="UniProtKB-UniRule"/>
</dbReference>
<evidence type="ECO:0000256" key="1">
    <source>
        <dbReference type="PIRNR" id="PIRNR004638"/>
    </source>
</evidence>
<evidence type="ECO:0000256" key="2">
    <source>
        <dbReference type="SAM" id="Phobius"/>
    </source>
</evidence>
<feature type="transmembrane region" description="Helical" evidence="2">
    <location>
        <begin position="74"/>
        <end position="94"/>
    </location>
</feature>
<keyword evidence="2" id="KW-1133">Transmembrane helix</keyword>
<accession>A0A161R0T3</accession>
<dbReference type="AlphaFoldDB" id="A0A161R0T3"/>
<feature type="transmembrane region" description="Helical" evidence="2">
    <location>
        <begin position="115"/>
        <end position="132"/>
    </location>
</feature>
<dbReference type="EC" id="1.3.99.-" evidence="1"/>
<name>A0A161R0T3_9PROT</name>
<dbReference type="GO" id="GO:0070818">
    <property type="term" value="F:protoporphyrinogen oxidase activity"/>
    <property type="evidence" value="ECO:0007669"/>
    <property type="project" value="UniProtKB-UniRule"/>
</dbReference>
<feature type="transmembrane region" description="Helical" evidence="2">
    <location>
        <begin position="12"/>
        <end position="32"/>
    </location>
</feature>
<keyword evidence="1" id="KW-0349">Heme</keyword>
<dbReference type="OrthoDB" id="8367737at2"/>
<sequence>MSPLLLLKAVHLMAAILWTGGMLVLALGLCCGRPAEPLITRLRAWDQAITVPAMVVVWAAGIAIASLGGWFSDGWLLVKLVAVMVLSGLHGLLAGTLRRMLVDRAHLPPGLARHAAPAVAGCIAVIVLMAVLKPL</sequence>
<keyword evidence="1" id="KW-0479">Metal-binding</keyword>
<dbReference type="EMBL" id="LPZR01000187">
    <property type="protein sequence ID" value="KYO50941.1"/>
    <property type="molecule type" value="Genomic_DNA"/>
</dbReference>
<comment type="cofactor">
    <cofactor evidence="1">
        <name>heme b</name>
        <dbReference type="ChEBI" id="CHEBI:60344"/>
    </cofactor>
    <text evidence="1">Binds 1 heme b (iron(II)-protoporphyrin IX) group per subunit.</text>
</comment>
<keyword evidence="2" id="KW-0812">Transmembrane</keyword>
<evidence type="ECO:0000313" key="3">
    <source>
        <dbReference type="EMBL" id="KYO50941.1"/>
    </source>
</evidence>
<reference evidence="3 4" key="1">
    <citation type="submission" date="2015-12" db="EMBL/GenBank/DDBJ databases">
        <title>Genome sequence of Tistrella mobilis MCCC 1A02139.</title>
        <authorList>
            <person name="Lu L."/>
            <person name="Lai Q."/>
            <person name="Shao Z."/>
            <person name="Qian P."/>
        </authorList>
    </citation>
    <scope>NUCLEOTIDE SEQUENCE [LARGE SCALE GENOMIC DNA]</scope>
    <source>
        <strain evidence="3 4">MCCC 1A02139</strain>
    </source>
</reference>
<keyword evidence="1" id="KW-0408">Iron</keyword>
<dbReference type="UniPathway" id="UPA00251">
    <property type="reaction ID" value="UER00324"/>
</dbReference>
<dbReference type="Proteomes" id="UP000075787">
    <property type="component" value="Unassembled WGS sequence"/>
</dbReference>
<dbReference type="RefSeq" id="WP_062767305.1">
    <property type="nucleotide sequence ID" value="NZ_CP121043.1"/>
</dbReference>
<comment type="catalytic activity">
    <reaction evidence="1">
        <text>protoporphyrinogen IX + 3 A = protoporphyrin IX + 3 AH2</text>
        <dbReference type="Rhea" id="RHEA:62000"/>
        <dbReference type="ChEBI" id="CHEBI:13193"/>
        <dbReference type="ChEBI" id="CHEBI:17499"/>
        <dbReference type="ChEBI" id="CHEBI:57306"/>
        <dbReference type="ChEBI" id="CHEBI:57307"/>
    </reaction>
</comment>
<protein>
    <recommendedName>
        <fullName evidence="1">Protoporphyrinogen IX oxidase</fullName>
        <ecNumber evidence="1">1.3.99.-</ecNumber>
    </recommendedName>
</protein>
<dbReference type="GeneID" id="97239238"/>
<dbReference type="GO" id="GO:0005886">
    <property type="term" value="C:plasma membrane"/>
    <property type="evidence" value="ECO:0007669"/>
    <property type="project" value="UniProtKB-UniRule"/>
</dbReference>
<comment type="function">
    <text evidence="1">Catalyzes the oxidation of protoporphyrinogen IX to protoporphyrin IX.</text>
</comment>
<keyword evidence="1 2" id="KW-0472">Membrane</keyword>
<feature type="transmembrane region" description="Helical" evidence="2">
    <location>
        <begin position="44"/>
        <end position="68"/>
    </location>
</feature>
<keyword evidence="1" id="KW-1003">Cell membrane</keyword>
<dbReference type="GO" id="GO:0006782">
    <property type="term" value="P:protoporphyrinogen IX biosynthetic process"/>
    <property type="evidence" value="ECO:0007669"/>
    <property type="project" value="UniProtKB-UniRule"/>
</dbReference>